<dbReference type="PANTHER" id="PTHR45947:SF3">
    <property type="entry name" value="SULFOQUINOVOSYL TRANSFERASE SQD2"/>
    <property type="match status" value="1"/>
</dbReference>
<evidence type="ECO:0000313" key="2">
    <source>
        <dbReference type="EMBL" id="RFM23085.1"/>
    </source>
</evidence>
<feature type="domain" description="Glycosyl transferase family 1" evidence="1">
    <location>
        <begin position="188"/>
        <end position="303"/>
    </location>
</feature>
<dbReference type="EMBL" id="PHFL01000070">
    <property type="protein sequence ID" value="RFM23085.1"/>
    <property type="molecule type" value="Genomic_DNA"/>
</dbReference>
<proteinExistence type="predicted"/>
<sequence length="353" mass="40328">MAKHRKNTILIGPYPPPFGGVSIFIKQLYQHLETKPSVEFWFYSSSPSPLKKVVFFNRYQLPCLLLRKGWRAKVIESAHFILEYPSLLTTIWIVMKIVLRFQWVKIIHDGSLPSRYVAFPFLIKKLFHWSLKHIDKIVTVSEALSTWLKAIYPSASITVVQSLLPVTTTKYKSDLPEAISRRLSQFSRLVCSVGAFTESYGFRETIEAVLHVRRQLNENIGLVLIESGFARDTAYKFAALKQHDWIIVLSDVSNETVLDVMKRSSVFVRGFAQESFGISRVEALWQGTPVVATSFGETRGMITFEAGNVSDLAAKIFFALQEPSVKQDVALWAERFRIEAEQNLQKFLSIIED</sequence>
<dbReference type="Gene3D" id="3.40.50.2000">
    <property type="entry name" value="Glycogen Phosphorylase B"/>
    <property type="match status" value="2"/>
</dbReference>
<dbReference type="InterPro" id="IPR001296">
    <property type="entry name" value="Glyco_trans_1"/>
</dbReference>
<dbReference type="SUPFAM" id="SSF53756">
    <property type="entry name" value="UDP-Glycosyltransferase/glycogen phosphorylase"/>
    <property type="match status" value="1"/>
</dbReference>
<protein>
    <submittedName>
        <fullName evidence="2">Glycosyltransferase</fullName>
    </submittedName>
</protein>
<dbReference type="InterPro" id="IPR050194">
    <property type="entry name" value="Glycosyltransferase_grp1"/>
</dbReference>
<accession>A0A395LWU5</accession>
<gene>
    <name evidence="2" type="ORF">D0433_12490</name>
</gene>
<reference evidence="2 3" key="1">
    <citation type="journal article" date="2011" name="ISME J.">
        <title>Community ecology of hot spring cyanobacterial mats: predominant populations and their functional potential.</title>
        <authorList>
            <person name="Klatt C.G."/>
            <person name="Wood J.M."/>
            <person name="Rusch D.B."/>
            <person name="Bateson M.M."/>
            <person name="Hamamura N."/>
            <person name="Heidelberg J.F."/>
            <person name="Grossman A.R."/>
            <person name="Bhaya D."/>
            <person name="Cohan F.M."/>
            <person name="Kuhl M."/>
            <person name="Bryant D.A."/>
            <person name="Ward D.M."/>
        </authorList>
    </citation>
    <scope>NUCLEOTIDE SEQUENCE [LARGE SCALE GENOMIC DNA]</scope>
    <source>
        <strain evidence="2">OS</strain>
    </source>
</reference>
<dbReference type="Proteomes" id="UP000266389">
    <property type="component" value="Unassembled WGS sequence"/>
</dbReference>
<evidence type="ECO:0000313" key="3">
    <source>
        <dbReference type="Proteomes" id="UP000266389"/>
    </source>
</evidence>
<dbReference type="PANTHER" id="PTHR45947">
    <property type="entry name" value="SULFOQUINOVOSYL TRANSFERASE SQD2"/>
    <property type="match status" value="1"/>
</dbReference>
<dbReference type="Pfam" id="PF00534">
    <property type="entry name" value="Glycos_transf_1"/>
    <property type="match status" value="1"/>
</dbReference>
<keyword evidence="2" id="KW-0808">Transferase</keyword>
<dbReference type="AlphaFoldDB" id="A0A395LWU5"/>
<name>A0A395LWU5_9BACT</name>
<comment type="caution">
    <text evidence="2">The sequence shown here is derived from an EMBL/GenBank/DDBJ whole genome shotgun (WGS) entry which is preliminary data.</text>
</comment>
<dbReference type="CDD" id="cd03801">
    <property type="entry name" value="GT4_PimA-like"/>
    <property type="match status" value="1"/>
</dbReference>
<evidence type="ECO:0000259" key="1">
    <source>
        <dbReference type="Pfam" id="PF00534"/>
    </source>
</evidence>
<organism evidence="2 3">
    <name type="scientific">Candidatus Thermochlorobacter aerophilus</name>
    <dbReference type="NCBI Taxonomy" id="1868324"/>
    <lineage>
        <taxon>Bacteria</taxon>
        <taxon>Pseudomonadati</taxon>
        <taxon>Chlorobiota</taxon>
        <taxon>Chlorobiia</taxon>
        <taxon>Chlorobiales</taxon>
        <taxon>Candidatus Thermochlorobacteriaceae</taxon>
        <taxon>Candidatus Thermochlorobacter</taxon>
    </lineage>
</organism>
<dbReference type="GO" id="GO:0016758">
    <property type="term" value="F:hexosyltransferase activity"/>
    <property type="evidence" value="ECO:0007669"/>
    <property type="project" value="TreeGrafter"/>
</dbReference>